<dbReference type="InterPro" id="IPR023395">
    <property type="entry name" value="MCP_dom_sf"/>
</dbReference>
<comment type="subcellular location">
    <subcellularLocation>
        <location evidence="1">Membrane</location>
        <topology evidence="1">Multi-pass membrane protein</topology>
    </subcellularLocation>
</comment>
<dbReference type="PROSITE" id="PS50920">
    <property type="entry name" value="SOLCAR"/>
    <property type="match status" value="3"/>
</dbReference>
<evidence type="ECO:0000256" key="4">
    <source>
        <dbReference type="ARBA" id="ARBA00023136"/>
    </source>
</evidence>
<evidence type="ECO:0000313" key="7">
    <source>
        <dbReference type="Proteomes" id="UP000515204"/>
    </source>
</evidence>
<evidence type="ECO:0000313" key="8">
    <source>
        <dbReference type="RefSeq" id="XP_014481714.1"/>
    </source>
</evidence>
<protein>
    <submittedName>
        <fullName evidence="8">Solute carrier family 25 member 44 isoform X1</fullName>
    </submittedName>
</protein>
<organism evidence="7 8">
    <name type="scientific">Dinoponera quadriceps</name>
    <name type="common">South American ant</name>
    <dbReference type="NCBI Taxonomy" id="609295"/>
    <lineage>
        <taxon>Eukaryota</taxon>
        <taxon>Metazoa</taxon>
        <taxon>Ecdysozoa</taxon>
        <taxon>Arthropoda</taxon>
        <taxon>Hexapoda</taxon>
        <taxon>Insecta</taxon>
        <taxon>Pterygota</taxon>
        <taxon>Neoptera</taxon>
        <taxon>Endopterygota</taxon>
        <taxon>Hymenoptera</taxon>
        <taxon>Apocrita</taxon>
        <taxon>Aculeata</taxon>
        <taxon>Formicoidea</taxon>
        <taxon>Formicidae</taxon>
        <taxon>Ponerinae</taxon>
        <taxon>Ponerini</taxon>
        <taxon>Dinoponera</taxon>
    </lineage>
</organism>
<proteinExistence type="inferred from homology"/>
<dbReference type="Proteomes" id="UP000515204">
    <property type="component" value="Unplaced"/>
</dbReference>
<keyword evidence="6" id="KW-0813">Transport</keyword>
<dbReference type="InterPro" id="IPR018108">
    <property type="entry name" value="MCP_transmembrane"/>
</dbReference>
<evidence type="ECO:0000256" key="1">
    <source>
        <dbReference type="ARBA" id="ARBA00004141"/>
    </source>
</evidence>
<dbReference type="PANTHER" id="PTHR46314:SF2">
    <property type="entry name" value="SOLUTE CARRIER FAMILY 25 MEMBER 44"/>
    <property type="match status" value="1"/>
</dbReference>
<feature type="repeat" description="Solcar" evidence="5">
    <location>
        <begin position="165"/>
        <end position="276"/>
    </location>
</feature>
<name>A0A6P3XUL8_DINQU</name>
<evidence type="ECO:0000256" key="3">
    <source>
        <dbReference type="ARBA" id="ARBA00022692"/>
    </source>
</evidence>
<keyword evidence="4 5" id="KW-0472">Membrane</keyword>
<dbReference type="Pfam" id="PF00153">
    <property type="entry name" value="Mito_carr"/>
    <property type="match status" value="3"/>
</dbReference>
<dbReference type="Gene3D" id="1.50.40.10">
    <property type="entry name" value="Mitochondrial carrier domain"/>
    <property type="match status" value="2"/>
</dbReference>
<dbReference type="GO" id="GO:0015658">
    <property type="term" value="F:branched-chain amino acid transmembrane transporter activity"/>
    <property type="evidence" value="ECO:0007669"/>
    <property type="project" value="InterPro"/>
</dbReference>
<feature type="repeat" description="Solcar" evidence="5">
    <location>
        <begin position="74"/>
        <end position="155"/>
    </location>
</feature>
<keyword evidence="7" id="KW-1185">Reference proteome</keyword>
<dbReference type="SUPFAM" id="SSF103506">
    <property type="entry name" value="Mitochondrial carrier"/>
    <property type="match status" value="1"/>
</dbReference>
<reference evidence="8" key="1">
    <citation type="submission" date="2025-08" db="UniProtKB">
        <authorList>
            <consortium name="RefSeq"/>
        </authorList>
    </citation>
    <scope>IDENTIFICATION</scope>
</reference>
<dbReference type="InterPro" id="IPR042164">
    <property type="entry name" value="SLC25A44"/>
</dbReference>
<gene>
    <name evidence="8" type="primary">LOC106748044</name>
</gene>
<evidence type="ECO:0000256" key="6">
    <source>
        <dbReference type="RuleBase" id="RU000488"/>
    </source>
</evidence>
<sequence length="380" mass="43187">MQKSLSREEITENFGRHGLSYTDEICGVRLERAPRQFLRLNLLPARSALIREMSAVEATPFIRTIEWDMMDKSKFFPLSMLSSFSVRCCLYPLTVIKTRLQVQRQNHMYNGMIDACRKIHKVEGVSGLYRGFWISSIQIISGVFYVSTYEGVRHLLTDTFAGHVDSKVKALIAGGAASLVGQTIVVPFDVLSQHLMVLGIGNTKHGRISVDKFGMNPLGITFEPDKTRAQISADIVRLIYQRDGYRGFYRGYVASLCAYVPNSALWWGLYTVYQDELLKLLPGWFSHLCIQAIAGTLGGFTTTIVTNPLDIVRARLQVQRLDSMLSAFRILWIEEGLHMFTKGLSARLVQSACFSFSIILGYETIKRMSINEEYKRHIRW</sequence>
<keyword evidence="3 5" id="KW-0812">Transmembrane</keyword>
<dbReference type="GO" id="GO:0005739">
    <property type="term" value="C:mitochondrion"/>
    <property type="evidence" value="ECO:0007669"/>
    <property type="project" value="InterPro"/>
</dbReference>
<comment type="similarity">
    <text evidence="2 6">Belongs to the mitochondrial carrier (TC 2.A.29) family.</text>
</comment>
<dbReference type="GeneID" id="106748044"/>
<dbReference type="RefSeq" id="XP_014481714.1">
    <property type="nucleotide sequence ID" value="XM_014626228.1"/>
</dbReference>
<evidence type="ECO:0000256" key="2">
    <source>
        <dbReference type="ARBA" id="ARBA00006375"/>
    </source>
</evidence>
<dbReference type="GO" id="GO:0009083">
    <property type="term" value="P:branched-chain amino acid catabolic process"/>
    <property type="evidence" value="ECO:0007669"/>
    <property type="project" value="InterPro"/>
</dbReference>
<accession>A0A6P3XUL8</accession>
<evidence type="ECO:0000256" key="5">
    <source>
        <dbReference type="PROSITE-ProRule" id="PRU00282"/>
    </source>
</evidence>
<dbReference type="OrthoDB" id="250329at2759"/>
<dbReference type="AlphaFoldDB" id="A0A6P3XUL8"/>
<dbReference type="KEGG" id="dqu:106748044"/>
<feature type="repeat" description="Solcar" evidence="5">
    <location>
        <begin position="286"/>
        <end position="368"/>
    </location>
</feature>
<dbReference type="GO" id="GO:0016020">
    <property type="term" value="C:membrane"/>
    <property type="evidence" value="ECO:0007669"/>
    <property type="project" value="UniProtKB-SubCell"/>
</dbReference>
<dbReference type="PANTHER" id="PTHR46314">
    <property type="entry name" value="SOLUTE CARRIER FAMILY 25 MEMBER 44"/>
    <property type="match status" value="1"/>
</dbReference>